<dbReference type="AlphaFoldDB" id="A0AAD8JB78"/>
<sequence>MGSKCNPGKFRYDLTMSKRTRKPLNCEQESDQSSLSSCFSGKEVPPNGADVEAEDENCDHKSLKQLIKGRHTLGQHFTEEESQQPKILIKQNENGVQEKQLQIVVQNHGGSNRVKLEKMASQCTKILRRLIRNKRDSRTGSTKIMAIQ</sequence>
<dbReference type="EMBL" id="JAUIZM010000001">
    <property type="protein sequence ID" value="KAK1401345.1"/>
    <property type="molecule type" value="Genomic_DNA"/>
</dbReference>
<evidence type="ECO:0000313" key="2">
    <source>
        <dbReference type="EMBL" id="KAK1401345.1"/>
    </source>
</evidence>
<evidence type="ECO:0000313" key="3">
    <source>
        <dbReference type="Proteomes" id="UP001237642"/>
    </source>
</evidence>
<name>A0AAD8JB78_9APIA</name>
<accession>A0AAD8JB78</accession>
<reference evidence="2" key="2">
    <citation type="submission" date="2023-05" db="EMBL/GenBank/DDBJ databases">
        <authorList>
            <person name="Schelkunov M.I."/>
        </authorList>
    </citation>
    <scope>NUCLEOTIDE SEQUENCE</scope>
    <source>
        <strain evidence="2">Hsosn_3</strain>
        <tissue evidence="2">Leaf</tissue>
    </source>
</reference>
<protein>
    <submittedName>
        <fullName evidence="2">Uncharacterized protein</fullName>
    </submittedName>
</protein>
<organism evidence="2 3">
    <name type="scientific">Heracleum sosnowskyi</name>
    <dbReference type="NCBI Taxonomy" id="360622"/>
    <lineage>
        <taxon>Eukaryota</taxon>
        <taxon>Viridiplantae</taxon>
        <taxon>Streptophyta</taxon>
        <taxon>Embryophyta</taxon>
        <taxon>Tracheophyta</taxon>
        <taxon>Spermatophyta</taxon>
        <taxon>Magnoliopsida</taxon>
        <taxon>eudicotyledons</taxon>
        <taxon>Gunneridae</taxon>
        <taxon>Pentapetalae</taxon>
        <taxon>asterids</taxon>
        <taxon>campanulids</taxon>
        <taxon>Apiales</taxon>
        <taxon>Apiaceae</taxon>
        <taxon>Apioideae</taxon>
        <taxon>apioid superclade</taxon>
        <taxon>Tordylieae</taxon>
        <taxon>Tordyliinae</taxon>
        <taxon>Heracleum</taxon>
    </lineage>
</organism>
<keyword evidence="3" id="KW-1185">Reference proteome</keyword>
<evidence type="ECO:0000256" key="1">
    <source>
        <dbReference type="SAM" id="MobiDB-lite"/>
    </source>
</evidence>
<reference evidence="2" key="1">
    <citation type="submission" date="2023-02" db="EMBL/GenBank/DDBJ databases">
        <title>Genome of toxic invasive species Heracleum sosnowskyi carries increased number of genes despite the absence of recent whole-genome duplications.</title>
        <authorList>
            <person name="Schelkunov M."/>
            <person name="Shtratnikova V."/>
            <person name="Makarenko M."/>
            <person name="Klepikova A."/>
            <person name="Omelchenko D."/>
            <person name="Novikova G."/>
            <person name="Obukhova E."/>
            <person name="Bogdanov V."/>
            <person name="Penin A."/>
            <person name="Logacheva M."/>
        </authorList>
    </citation>
    <scope>NUCLEOTIDE SEQUENCE</scope>
    <source>
        <strain evidence="2">Hsosn_3</strain>
        <tissue evidence="2">Leaf</tissue>
    </source>
</reference>
<gene>
    <name evidence="2" type="ORF">POM88_000950</name>
</gene>
<feature type="region of interest" description="Disordered" evidence="1">
    <location>
        <begin position="16"/>
        <end position="54"/>
    </location>
</feature>
<dbReference type="Proteomes" id="UP001237642">
    <property type="component" value="Unassembled WGS sequence"/>
</dbReference>
<comment type="caution">
    <text evidence="2">The sequence shown here is derived from an EMBL/GenBank/DDBJ whole genome shotgun (WGS) entry which is preliminary data.</text>
</comment>
<proteinExistence type="predicted"/>